<name>A0AAN8PG20_PATCE</name>
<evidence type="ECO:0000256" key="7">
    <source>
        <dbReference type="ARBA" id="ARBA00023163"/>
    </source>
</evidence>
<dbReference type="GO" id="GO:1990841">
    <property type="term" value="F:promoter-specific chromatin binding"/>
    <property type="evidence" value="ECO:0007669"/>
    <property type="project" value="UniProtKB-ARBA"/>
</dbReference>
<dbReference type="InterPro" id="IPR013763">
    <property type="entry name" value="Cyclin-like_dom"/>
</dbReference>
<dbReference type="InterPro" id="IPR024599">
    <property type="entry name" value="RB_N"/>
</dbReference>
<evidence type="ECO:0000256" key="5">
    <source>
        <dbReference type="ARBA" id="ARBA00022853"/>
    </source>
</evidence>
<keyword evidence="3" id="KW-0678">Repressor</keyword>
<dbReference type="FunFam" id="1.10.472.140:FF:000001">
    <property type="entry name" value="Retinoblastoma-like 2, isoform CRA_a"/>
    <property type="match status" value="1"/>
</dbReference>
<dbReference type="EMBL" id="JAZGQO010000011">
    <property type="protein sequence ID" value="KAK6174253.1"/>
    <property type="molecule type" value="Genomic_DNA"/>
</dbReference>
<keyword evidence="8" id="KW-0539">Nucleus</keyword>
<comment type="subcellular location">
    <subcellularLocation>
        <location evidence="1">Nucleus</location>
    </subcellularLocation>
</comment>
<dbReference type="InterPro" id="IPR002719">
    <property type="entry name" value="RB_B"/>
</dbReference>
<dbReference type="PANTHER" id="PTHR13742:SF17">
    <property type="entry name" value="RE32990P-RELATED"/>
    <property type="match status" value="1"/>
</dbReference>
<dbReference type="Gene3D" id="1.10.472.10">
    <property type="entry name" value="Cyclin-like"/>
    <property type="match status" value="3"/>
</dbReference>
<dbReference type="FunFam" id="1.10.472.10:FF:000082">
    <property type="entry name" value="retinoblastoma-like protein 1 isoform X1"/>
    <property type="match status" value="1"/>
</dbReference>
<comment type="subunit">
    <text evidence="11">Component of the DREAM complex (also named LINC complex) at least composed of E2F4, E2F5, LIN9, LIN37, LIN52, LIN54, MYBL1, MYBL2, RBL1, RBL2, RBBP4, TFDP1 and TFDP2. The complex exists in quiescent cells where it represses cell cycle-dependent genes. It dissociates in S phase when LIN9, LIN37, LIN52 and LIN54 form a subcomplex that binds to MYBL2. Interacts with AATF. Interacts with KDM5A. Interacts with KMT5B and KMT5C. Interacts with USP4. Interacts with RBBP9.</text>
</comment>
<feature type="compositionally biased region" description="Pro residues" evidence="15">
    <location>
        <begin position="900"/>
        <end position="910"/>
    </location>
</feature>
<evidence type="ECO:0000256" key="13">
    <source>
        <dbReference type="ARBA" id="ARBA00081549"/>
    </source>
</evidence>
<evidence type="ECO:0000256" key="1">
    <source>
        <dbReference type="ARBA" id="ARBA00004123"/>
    </source>
</evidence>
<dbReference type="GO" id="GO:0000785">
    <property type="term" value="C:chromatin"/>
    <property type="evidence" value="ECO:0007669"/>
    <property type="project" value="TreeGrafter"/>
</dbReference>
<comment type="similarity">
    <text evidence="2">Belongs to the retinoblastoma protein (RB) family.</text>
</comment>
<dbReference type="GO" id="GO:0030154">
    <property type="term" value="P:cell differentiation"/>
    <property type="evidence" value="ECO:0007669"/>
    <property type="project" value="TreeGrafter"/>
</dbReference>
<dbReference type="SUPFAM" id="SSF47954">
    <property type="entry name" value="Cyclin-like"/>
    <property type="match status" value="2"/>
</dbReference>
<dbReference type="GO" id="GO:0006325">
    <property type="term" value="P:chromatin organization"/>
    <property type="evidence" value="ECO:0007669"/>
    <property type="project" value="UniProtKB-KW"/>
</dbReference>
<dbReference type="Gene3D" id="1.10.472.140">
    <property type="match status" value="1"/>
</dbReference>
<feature type="region of interest" description="Disordered" evidence="15">
    <location>
        <begin position="145"/>
        <end position="175"/>
    </location>
</feature>
<dbReference type="GO" id="GO:2000134">
    <property type="term" value="P:negative regulation of G1/S transition of mitotic cell cycle"/>
    <property type="evidence" value="ECO:0007669"/>
    <property type="project" value="TreeGrafter"/>
</dbReference>
<dbReference type="InterPro" id="IPR015030">
    <property type="entry name" value="RB_C"/>
</dbReference>
<feature type="domain" description="Retinoblastoma-associated protein N-terminal" evidence="17">
    <location>
        <begin position="64"/>
        <end position="223"/>
    </location>
</feature>
<organism evidence="20 21">
    <name type="scientific">Patella caerulea</name>
    <name type="common">Rayed Mediterranean limpet</name>
    <dbReference type="NCBI Taxonomy" id="87958"/>
    <lineage>
        <taxon>Eukaryota</taxon>
        <taxon>Metazoa</taxon>
        <taxon>Spiralia</taxon>
        <taxon>Lophotrochozoa</taxon>
        <taxon>Mollusca</taxon>
        <taxon>Gastropoda</taxon>
        <taxon>Patellogastropoda</taxon>
        <taxon>Patelloidea</taxon>
        <taxon>Patellidae</taxon>
        <taxon>Patella</taxon>
    </lineage>
</organism>
<dbReference type="AlphaFoldDB" id="A0AAN8PG20"/>
<dbReference type="Pfam" id="PF11934">
    <property type="entry name" value="DUF3452"/>
    <property type="match status" value="1"/>
</dbReference>
<dbReference type="GO" id="GO:0000977">
    <property type="term" value="F:RNA polymerase II transcription regulatory region sequence-specific DNA binding"/>
    <property type="evidence" value="ECO:0007669"/>
    <property type="project" value="TreeGrafter"/>
</dbReference>
<dbReference type="SMART" id="SM01367">
    <property type="entry name" value="DUF3452"/>
    <property type="match status" value="1"/>
</dbReference>
<protein>
    <recommendedName>
        <fullName evidence="12">Retinoblastoma-like protein 1</fullName>
    </recommendedName>
    <alternativeName>
        <fullName evidence="14">107 kDa retinoblastoma-associated protein</fullName>
    </alternativeName>
    <alternativeName>
        <fullName evidence="13">pRb1</fullName>
    </alternativeName>
</protein>
<feature type="domain" description="Cyclin-like" evidence="16">
    <location>
        <begin position="769"/>
        <end position="856"/>
    </location>
</feature>
<feature type="domain" description="Retinoblastoma-associated protein A-box" evidence="18">
    <location>
        <begin position="395"/>
        <end position="593"/>
    </location>
</feature>
<sequence length="1071" mass="121527">MVLSEEAEDSVQQRYDELCLDLNMDRNAKEEAWQSFQRIQMSYTLEGDKIQWLACALYDACRRTVVPTVGKGTVEGNCVSLTRLLRSAKFSLIQFFNKMKKWSDMASLPEDFRNKVDRLERNFAVSTVIFKKFEPIYLDIFRNPASDSPRQPRGRNKSNFRRRIAKQKTPDSTERRLPCTVTDVFNFAWTMFVQVKGNFPAISDDLVNSYHLLLCCIDWFFANALLGGRKDLLNPEFSGLPEGYESREWKPPSEAPCIIKLLCDKHDGLSLEAKTIKEHWWKPHIKRLFERKSLKGKIDTLSAVMEVGNFEFNSKSVNNAYEEYVLSVGDFDERIFLGDDAEEEIGTPGKPGTTLAEQMQAKRSLKQHVDETKTLAPSTPLTGRRYLKEKDLSITPVSTATQSVGRLQALLSGRKTCPSDKLLEYFSECSRNPKDGIIARVKEMGETFCTHYCQPSNDHPGTHIDFARRRLQLGESLYYKTLENIIEGERKRLAEKDGKPRDLSSLLEQDILHRSLLACCLEIVIFSYNSQRSFPWIVNMFDVSPYHFYKVIEIIIRAEEGLSRDVVKHLNHIEETILESLAWRSESPLWEAIREQESGVPTCEEVTPANHVDLGNSSNNSPLLHPRIKTLTVEAGKQTLSPVRVIKTSDPLLSPTGPTISDRFSSPQPGTARRQLFTAKSESTTQTPTQTILQKQLAAGASETVVVPQQGESMIAVIVDGRQVLIPLQSILQARVMSTPEKSPAKHFKPKKTGSLALFFRKVYHLASVRLRDLCDHLSMDGDDLRRKMWTCFERTMMKHIELMKDRHLDQIIMCSVYVIAKVTGKPVTFQNIMKCYRYQPQSHSHIYRSVLLSGRRRHTSGSSEGSKSAASGTSSPVNTEKEDKKRDVGNIRSSSTLPIPQPNSQPPTPTKLIGAAATFDFGEERGDLIQFYNMVFVDKLREFALQFSQTQSNKQPCLSPLPSVRSHIVSPRRVTTSCPVYISPHKAQNRVDSPKGMSFCINKSPANDLRAINNMIKMGEKKITGKRLLEVDRDEDDTLDSPSKRMCQGNFLRRLQNVNMDRKEANGLTS</sequence>
<dbReference type="GO" id="GO:0005654">
    <property type="term" value="C:nucleoplasm"/>
    <property type="evidence" value="ECO:0007669"/>
    <property type="project" value="UniProtKB-ARBA"/>
</dbReference>
<evidence type="ECO:0000256" key="11">
    <source>
        <dbReference type="ARBA" id="ARBA00065472"/>
    </source>
</evidence>
<evidence type="ECO:0000256" key="4">
    <source>
        <dbReference type="ARBA" id="ARBA00022553"/>
    </source>
</evidence>
<comment type="function">
    <text evidence="10">Key regulator of entry into cell division. Directly involved in heterochromatin formation by maintaining overall chromatin structure and, in particular, that of constitutive heterochromatin by stabilizing histone methylation. Recruits and targets histone methyltransferases KMT5B and KMT5C, leading to epigenetic transcriptional repression. Controls histone H4 'Lys-20' trimethylation. Probably acts as a transcription repressor by recruiting chromatin-modifying enzymes to promoters. Potent inhibitor of E2F-mediated trans-activation. May act as a tumor suppressor.</text>
</comment>
<evidence type="ECO:0000256" key="8">
    <source>
        <dbReference type="ARBA" id="ARBA00023242"/>
    </source>
</evidence>
<reference evidence="20 21" key="1">
    <citation type="submission" date="2024-01" db="EMBL/GenBank/DDBJ databases">
        <title>The genome of the rayed Mediterranean limpet Patella caerulea (Linnaeus, 1758).</title>
        <authorList>
            <person name="Anh-Thu Weber A."/>
            <person name="Halstead-Nussloch G."/>
        </authorList>
    </citation>
    <scope>NUCLEOTIDE SEQUENCE [LARGE SCALE GENOMIC DNA]</scope>
    <source>
        <strain evidence="20">AATW-2023a</strain>
        <tissue evidence="20">Whole specimen</tissue>
    </source>
</reference>
<keyword evidence="4" id="KW-0597">Phosphoprotein</keyword>
<dbReference type="SMART" id="SM01368">
    <property type="entry name" value="RB_A"/>
    <property type="match status" value="1"/>
</dbReference>
<dbReference type="SMART" id="SM01369">
    <property type="entry name" value="Rb_C"/>
    <property type="match status" value="1"/>
</dbReference>
<evidence type="ECO:0000256" key="2">
    <source>
        <dbReference type="ARBA" id="ARBA00009475"/>
    </source>
</evidence>
<accession>A0AAN8PG20</accession>
<keyword evidence="5" id="KW-0156">Chromatin regulator</keyword>
<feature type="region of interest" description="Disordered" evidence="15">
    <location>
        <begin position="858"/>
        <end position="913"/>
    </location>
</feature>
<dbReference type="InterPro" id="IPR028309">
    <property type="entry name" value="RB_fam"/>
</dbReference>
<keyword evidence="21" id="KW-1185">Reference proteome</keyword>
<evidence type="ECO:0000256" key="14">
    <source>
        <dbReference type="ARBA" id="ARBA00083153"/>
    </source>
</evidence>
<evidence type="ECO:0000256" key="15">
    <source>
        <dbReference type="SAM" id="MobiDB-lite"/>
    </source>
</evidence>
<dbReference type="PANTHER" id="PTHR13742">
    <property type="entry name" value="RETINOBLASTOMA-ASSOCIATED PROTEIN RB -RELATED"/>
    <property type="match status" value="1"/>
</dbReference>
<evidence type="ECO:0000256" key="3">
    <source>
        <dbReference type="ARBA" id="ARBA00022491"/>
    </source>
</evidence>
<dbReference type="Proteomes" id="UP001347796">
    <property type="component" value="Unassembled WGS sequence"/>
</dbReference>
<evidence type="ECO:0000256" key="9">
    <source>
        <dbReference type="ARBA" id="ARBA00023306"/>
    </source>
</evidence>
<dbReference type="GO" id="GO:0005667">
    <property type="term" value="C:transcription regulator complex"/>
    <property type="evidence" value="ECO:0007669"/>
    <property type="project" value="TreeGrafter"/>
</dbReference>
<evidence type="ECO:0000256" key="6">
    <source>
        <dbReference type="ARBA" id="ARBA00023015"/>
    </source>
</evidence>
<evidence type="ECO:0000256" key="12">
    <source>
        <dbReference type="ARBA" id="ARBA00071617"/>
    </source>
</evidence>
<comment type="caution">
    <text evidence="20">The sequence shown here is derived from an EMBL/GenBank/DDBJ whole genome shotgun (WGS) entry which is preliminary data.</text>
</comment>
<feature type="compositionally biased region" description="Basic and acidic residues" evidence="15">
    <location>
        <begin position="880"/>
        <end position="890"/>
    </location>
</feature>
<keyword evidence="6" id="KW-0805">Transcription regulation</keyword>
<feature type="compositionally biased region" description="Polar residues" evidence="15">
    <location>
        <begin position="656"/>
        <end position="669"/>
    </location>
</feature>
<evidence type="ECO:0000259" key="18">
    <source>
        <dbReference type="SMART" id="SM01368"/>
    </source>
</evidence>
<dbReference type="GO" id="GO:0006357">
    <property type="term" value="P:regulation of transcription by RNA polymerase II"/>
    <property type="evidence" value="ECO:0007669"/>
    <property type="project" value="InterPro"/>
</dbReference>
<dbReference type="Pfam" id="PF01857">
    <property type="entry name" value="RB_B"/>
    <property type="match status" value="1"/>
</dbReference>
<evidence type="ECO:0000256" key="10">
    <source>
        <dbReference type="ARBA" id="ARBA00056699"/>
    </source>
</evidence>
<dbReference type="InterPro" id="IPR002720">
    <property type="entry name" value="RB_A"/>
</dbReference>
<dbReference type="Pfam" id="PF01858">
    <property type="entry name" value="RB_A"/>
    <property type="match status" value="1"/>
</dbReference>
<feature type="compositionally biased region" description="Basic residues" evidence="15">
    <location>
        <begin position="152"/>
        <end position="166"/>
    </location>
</feature>
<dbReference type="InterPro" id="IPR036915">
    <property type="entry name" value="Cyclin-like_sf"/>
</dbReference>
<keyword evidence="9" id="KW-0131">Cell cycle</keyword>
<feature type="domain" description="Retinoblastoma-associated protein C-terminal" evidence="19">
    <location>
        <begin position="948"/>
        <end position="1071"/>
    </location>
</feature>
<evidence type="ECO:0000313" key="21">
    <source>
        <dbReference type="Proteomes" id="UP001347796"/>
    </source>
</evidence>
<evidence type="ECO:0000313" key="20">
    <source>
        <dbReference type="EMBL" id="KAK6174253.1"/>
    </source>
</evidence>
<dbReference type="SMART" id="SM00385">
    <property type="entry name" value="CYCLIN"/>
    <property type="match status" value="1"/>
</dbReference>
<keyword evidence="7" id="KW-0804">Transcription</keyword>
<evidence type="ECO:0000259" key="17">
    <source>
        <dbReference type="SMART" id="SM01367"/>
    </source>
</evidence>
<proteinExistence type="inferred from homology"/>
<gene>
    <name evidence="20" type="ORF">SNE40_017565</name>
</gene>
<feature type="region of interest" description="Disordered" evidence="15">
    <location>
        <begin position="651"/>
        <end position="671"/>
    </location>
</feature>
<feature type="compositionally biased region" description="Low complexity" evidence="15">
    <location>
        <begin position="861"/>
        <end position="876"/>
    </location>
</feature>
<evidence type="ECO:0000259" key="19">
    <source>
        <dbReference type="SMART" id="SM01369"/>
    </source>
</evidence>
<dbReference type="FunFam" id="1.10.472.10:FF:000035">
    <property type="entry name" value="RB transcriptional corepressor-like 1"/>
    <property type="match status" value="1"/>
</dbReference>
<evidence type="ECO:0000259" key="16">
    <source>
        <dbReference type="SMART" id="SM00385"/>
    </source>
</evidence>